<feature type="compositionally biased region" description="Polar residues" evidence="7">
    <location>
        <begin position="213"/>
        <end position="224"/>
    </location>
</feature>
<protein>
    <recommendedName>
        <fullName evidence="3 4">Small ribosomal subunit protein uS3</fullName>
    </recommendedName>
</protein>
<evidence type="ECO:0000313" key="9">
    <source>
        <dbReference type="EMBL" id="MBU5628001.1"/>
    </source>
</evidence>
<gene>
    <name evidence="4 9" type="primary">rpsC</name>
    <name evidence="9" type="ORF">KQI82_13900</name>
</gene>
<dbReference type="PANTHER" id="PTHR11760">
    <property type="entry name" value="30S/40S RIBOSOMAL PROTEIN S3"/>
    <property type="match status" value="1"/>
</dbReference>
<evidence type="ECO:0000313" key="10">
    <source>
        <dbReference type="Proteomes" id="UP000787672"/>
    </source>
</evidence>
<evidence type="ECO:0000256" key="3">
    <source>
        <dbReference type="ARBA" id="ARBA00035257"/>
    </source>
</evidence>
<dbReference type="CDD" id="cd02412">
    <property type="entry name" value="KH-II_30S_S3"/>
    <property type="match status" value="1"/>
</dbReference>
<comment type="function">
    <text evidence="2 4">Binds the lower part of the 30S subunit head. Binds mRNA in the 70S ribosome, positioning it for translation.</text>
</comment>
<feature type="compositionally biased region" description="Basic and acidic residues" evidence="7">
    <location>
        <begin position="225"/>
        <end position="241"/>
    </location>
</feature>
<evidence type="ECO:0000256" key="1">
    <source>
        <dbReference type="ARBA" id="ARBA00022730"/>
    </source>
</evidence>
<dbReference type="SMART" id="SM00322">
    <property type="entry name" value="KH"/>
    <property type="match status" value="1"/>
</dbReference>
<keyword evidence="4 5" id="KW-0694">RNA-binding</keyword>
<dbReference type="GO" id="GO:0005840">
    <property type="term" value="C:ribosome"/>
    <property type="evidence" value="ECO:0007669"/>
    <property type="project" value="UniProtKB-KW"/>
</dbReference>
<dbReference type="InterPro" id="IPR005704">
    <property type="entry name" value="Ribosomal_uS3_bac-typ"/>
</dbReference>
<dbReference type="PROSITE" id="PS00548">
    <property type="entry name" value="RIBOSOMAL_S3"/>
    <property type="match status" value="1"/>
</dbReference>
<comment type="caution">
    <text evidence="9">The sequence shown here is derived from an EMBL/GenBank/DDBJ whole genome shotgun (WGS) entry which is preliminary data.</text>
</comment>
<keyword evidence="4 6" id="KW-0687">Ribonucleoprotein</keyword>
<dbReference type="InterPro" id="IPR004044">
    <property type="entry name" value="KH_dom_type_2"/>
</dbReference>
<comment type="subunit">
    <text evidence="4">Part of the 30S ribosomal subunit. Forms a tight complex with proteins S10 and S14.</text>
</comment>
<organism evidence="9 10">
    <name type="scientific">Dysosmobacter acutus</name>
    <dbReference type="NCBI Taxonomy" id="2841504"/>
    <lineage>
        <taxon>Bacteria</taxon>
        <taxon>Bacillati</taxon>
        <taxon>Bacillota</taxon>
        <taxon>Clostridia</taxon>
        <taxon>Eubacteriales</taxon>
        <taxon>Oscillospiraceae</taxon>
        <taxon>Dysosmobacter</taxon>
    </lineage>
</organism>
<dbReference type="PANTHER" id="PTHR11760:SF19">
    <property type="entry name" value="SMALL RIBOSOMAL SUBUNIT PROTEIN US3C"/>
    <property type="match status" value="1"/>
</dbReference>
<accession>A0ABS6FEE1</accession>
<reference evidence="9 10" key="1">
    <citation type="submission" date="2021-06" db="EMBL/GenBank/DDBJ databases">
        <authorList>
            <person name="Sun Q."/>
            <person name="Li D."/>
        </authorList>
    </citation>
    <scope>NUCLEOTIDE SEQUENCE [LARGE SCALE GENOMIC DNA]</scope>
    <source>
        <strain evidence="9 10">MSJ-2</strain>
    </source>
</reference>
<dbReference type="RefSeq" id="WP_216633299.1">
    <property type="nucleotide sequence ID" value="NZ_JAHLQN010000001.1"/>
</dbReference>
<comment type="similarity">
    <text evidence="4 6">Belongs to the universal ribosomal protein uS3 family.</text>
</comment>
<evidence type="ECO:0000256" key="7">
    <source>
        <dbReference type="SAM" id="MobiDB-lite"/>
    </source>
</evidence>
<dbReference type="InterPro" id="IPR001351">
    <property type="entry name" value="Ribosomal_uS3_C"/>
</dbReference>
<dbReference type="Pfam" id="PF00189">
    <property type="entry name" value="Ribosomal_S3_C"/>
    <property type="match status" value="1"/>
</dbReference>
<dbReference type="EMBL" id="JAHLQN010000001">
    <property type="protein sequence ID" value="MBU5628001.1"/>
    <property type="molecule type" value="Genomic_DNA"/>
</dbReference>
<feature type="domain" description="KH type-2" evidence="8">
    <location>
        <begin position="39"/>
        <end position="107"/>
    </location>
</feature>
<evidence type="ECO:0000256" key="2">
    <source>
        <dbReference type="ARBA" id="ARBA00024998"/>
    </source>
</evidence>
<dbReference type="InterPro" id="IPR004087">
    <property type="entry name" value="KH_dom"/>
</dbReference>
<keyword evidence="10" id="KW-1185">Reference proteome</keyword>
<keyword evidence="1 4" id="KW-0699">rRNA-binding</keyword>
<feature type="region of interest" description="Disordered" evidence="7">
    <location>
        <begin position="213"/>
        <end position="304"/>
    </location>
</feature>
<dbReference type="Pfam" id="PF07650">
    <property type="entry name" value="KH_2"/>
    <property type="match status" value="1"/>
</dbReference>
<dbReference type="PROSITE" id="PS50823">
    <property type="entry name" value="KH_TYPE_2"/>
    <property type="match status" value="1"/>
</dbReference>
<dbReference type="InterPro" id="IPR057258">
    <property type="entry name" value="Ribosomal_uS3"/>
</dbReference>
<evidence type="ECO:0000256" key="6">
    <source>
        <dbReference type="RuleBase" id="RU003624"/>
    </source>
</evidence>
<feature type="compositionally biased region" description="Gly residues" evidence="7">
    <location>
        <begin position="242"/>
        <end position="268"/>
    </location>
</feature>
<keyword evidence="4 6" id="KW-0689">Ribosomal protein</keyword>
<dbReference type="InterPro" id="IPR018280">
    <property type="entry name" value="Ribosomal_uS3_CS"/>
</dbReference>
<sequence length="304" mass="33367">MGQKVNPHGMRVGVIKDWDSRWYASDEKVGDLLVEDKKIRDYLKKTLYSAGVPKIEIERSNDVVTIFLHCSRPGVVIGKGGEQIEQYRLAVEKMIGKKVKLNIVEVRNPDMDAQLVAENIAQQLEKRISFRRAMKNSMARAMRAGAKGIKVSCGGRLGGAEIARTEHYHEGTIPLQTIRADIEYGFAEAATTFGRIGVKVWVYKGEVLSQTLRTTPRTMDTSKPYQERRERRPRRDGDRRGGGFNRGGQGGFNRGGQGGGFNRGGQGGFNRNNNNSRPNGGFNRGPAPTAPAAPAAPAKEGGAN</sequence>
<evidence type="ECO:0000256" key="4">
    <source>
        <dbReference type="HAMAP-Rule" id="MF_01309"/>
    </source>
</evidence>
<dbReference type="Proteomes" id="UP000787672">
    <property type="component" value="Unassembled WGS sequence"/>
</dbReference>
<feature type="compositionally biased region" description="Low complexity" evidence="7">
    <location>
        <begin position="269"/>
        <end position="298"/>
    </location>
</feature>
<name>A0ABS6FEE1_9FIRM</name>
<evidence type="ECO:0000259" key="8">
    <source>
        <dbReference type="PROSITE" id="PS50823"/>
    </source>
</evidence>
<proteinExistence type="inferred from homology"/>
<dbReference type="HAMAP" id="MF_01309_B">
    <property type="entry name" value="Ribosomal_uS3_B"/>
    <property type="match status" value="1"/>
</dbReference>
<dbReference type="NCBIfam" id="TIGR01009">
    <property type="entry name" value="rpsC_bact"/>
    <property type="match status" value="1"/>
</dbReference>
<evidence type="ECO:0000256" key="5">
    <source>
        <dbReference type="PROSITE-ProRule" id="PRU00118"/>
    </source>
</evidence>